<keyword evidence="5" id="KW-0694">RNA-binding</keyword>
<dbReference type="SUPFAM" id="SSF52166">
    <property type="entry name" value="Ribosomal protein L4"/>
    <property type="match status" value="1"/>
</dbReference>
<dbReference type="GO" id="GO:0006412">
    <property type="term" value="P:translation"/>
    <property type="evidence" value="ECO:0007669"/>
    <property type="project" value="UniProtKB-UniRule"/>
</dbReference>
<name>A0A1F8FLE5_9BACT</name>
<dbReference type="GO" id="GO:0019843">
    <property type="term" value="F:rRNA binding"/>
    <property type="evidence" value="ECO:0007669"/>
    <property type="project" value="UniProtKB-UniRule"/>
</dbReference>
<dbReference type="HAMAP" id="MF_01328_B">
    <property type="entry name" value="Ribosomal_uL4_B"/>
    <property type="match status" value="1"/>
</dbReference>
<dbReference type="EMBL" id="MGJV01000030">
    <property type="protein sequence ID" value="OGN13935.1"/>
    <property type="molecule type" value="Genomic_DNA"/>
</dbReference>
<comment type="caution">
    <text evidence="7">The sequence shown here is derived from an EMBL/GenBank/DDBJ whole genome shotgun (WGS) entry which is preliminary data.</text>
</comment>
<proteinExistence type="inferred from homology"/>
<dbReference type="InterPro" id="IPR002136">
    <property type="entry name" value="Ribosomal_uL4"/>
</dbReference>
<gene>
    <name evidence="5" type="primary">rplD</name>
    <name evidence="7" type="ORF">A3J47_02140</name>
</gene>
<sequence length="208" mass="23173">MEYPLYNQSVENIGTVDLPDSVFNVSSNNDLLHQVVSSLMSNKRQVLAHAKTRAEVRGGGKKPWRQKGTGRARHGSIRSPIWKGGGVTFGPTKEINFKKKINKKMSRKALVVALSEKAKSNSIIVVDSIELKAPKTKEVAGILKLFQDKLGRSGSFLIVTPSTDRNLYRAVNNIKKVRVTESRNLNVLETLSYKNLMILKDSIKQLSK</sequence>
<dbReference type="PANTHER" id="PTHR10746:SF6">
    <property type="entry name" value="LARGE RIBOSOMAL SUBUNIT PROTEIN UL4M"/>
    <property type="match status" value="1"/>
</dbReference>
<comment type="function">
    <text evidence="5">One of the primary rRNA binding proteins, this protein initially binds near the 5'-end of the 23S rRNA. It is important during the early stages of 50S assembly. It makes multiple contacts with different domains of the 23S rRNA in the assembled 50S subunit and ribosome.</text>
</comment>
<dbReference type="InterPro" id="IPR023574">
    <property type="entry name" value="Ribosomal_uL4_dom_sf"/>
</dbReference>
<feature type="region of interest" description="Disordered" evidence="6">
    <location>
        <begin position="55"/>
        <end position="77"/>
    </location>
</feature>
<evidence type="ECO:0000313" key="8">
    <source>
        <dbReference type="Proteomes" id="UP000176581"/>
    </source>
</evidence>
<evidence type="ECO:0000313" key="7">
    <source>
        <dbReference type="EMBL" id="OGN13935.1"/>
    </source>
</evidence>
<dbReference type="Pfam" id="PF00573">
    <property type="entry name" value="Ribosomal_L4"/>
    <property type="match status" value="1"/>
</dbReference>
<keyword evidence="3 5" id="KW-0687">Ribonucleoprotein</keyword>
<dbReference type="NCBIfam" id="TIGR03953">
    <property type="entry name" value="rplD_bact"/>
    <property type="match status" value="1"/>
</dbReference>
<dbReference type="GO" id="GO:1990904">
    <property type="term" value="C:ribonucleoprotein complex"/>
    <property type="evidence" value="ECO:0007669"/>
    <property type="project" value="UniProtKB-KW"/>
</dbReference>
<dbReference type="GO" id="GO:0005840">
    <property type="term" value="C:ribosome"/>
    <property type="evidence" value="ECO:0007669"/>
    <property type="project" value="UniProtKB-KW"/>
</dbReference>
<dbReference type="Gene3D" id="3.40.1370.10">
    <property type="match status" value="1"/>
</dbReference>
<keyword evidence="5" id="KW-0699">rRNA-binding</keyword>
<feature type="compositionally biased region" description="Basic residues" evidence="6">
    <location>
        <begin position="59"/>
        <end position="76"/>
    </location>
</feature>
<dbReference type="AlphaFoldDB" id="A0A1F8FLE5"/>
<evidence type="ECO:0000256" key="5">
    <source>
        <dbReference type="HAMAP-Rule" id="MF_01328"/>
    </source>
</evidence>
<organism evidence="7 8">
    <name type="scientific">Candidatus Yanofskybacteria bacterium RIFCSPHIGHO2_02_FULL_43_22</name>
    <dbReference type="NCBI Taxonomy" id="1802681"/>
    <lineage>
        <taxon>Bacteria</taxon>
        <taxon>Candidatus Yanofskyibacteriota</taxon>
    </lineage>
</organism>
<evidence type="ECO:0000256" key="4">
    <source>
        <dbReference type="ARBA" id="ARBA00035244"/>
    </source>
</evidence>
<keyword evidence="2 5" id="KW-0689">Ribosomal protein</keyword>
<evidence type="ECO:0000256" key="6">
    <source>
        <dbReference type="SAM" id="MobiDB-lite"/>
    </source>
</evidence>
<dbReference type="InterPro" id="IPR013005">
    <property type="entry name" value="Ribosomal_uL4-like"/>
</dbReference>
<dbReference type="Proteomes" id="UP000176581">
    <property type="component" value="Unassembled WGS sequence"/>
</dbReference>
<comment type="function">
    <text evidence="5">Forms part of the polypeptide exit tunnel.</text>
</comment>
<evidence type="ECO:0000256" key="2">
    <source>
        <dbReference type="ARBA" id="ARBA00022980"/>
    </source>
</evidence>
<dbReference type="GO" id="GO:0003735">
    <property type="term" value="F:structural constituent of ribosome"/>
    <property type="evidence" value="ECO:0007669"/>
    <property type="project" value="InterPro"/>
</dbReference>
<accession>A0A1F8FLE5</accession>
<comment type="subunit">
    <text evidence="5">Part of the 50S ribosomal subunit.</text>
</comment>
<comment type="similarity">
    <text evidence="1 5">Belongs to the universal ribosomal protein uL4 family.</text>
</comment>
<reference evidence="7 8" key="1">
    <citation type="journal article" date="2016" name="Nat. Commun.">
        <title>Thousands of microbial genomes shed light on interconnected biogeochemical processes in an aquifer system.</title>
        <authorList>
            <person name="Anantharaman K."/>
            <person name="Brown C.T."/>
            <person name="Hug L.A."/>
            <person name="Sharon I."/>
            <person name="Castelle C.J."/>
            <person name="Probst A.J."/>
            <person name="Thomas B.C."/>
            <person name="Singh A."/>
            <person name="Wilkins M.J."/>
            <person name="Karaoz U."/>
            <person name="Brodie E.L."/>
            <person name="Williams K.H."/>
            <person name="Hubbard S.S."/>
            <person name="Banfield J.F."/>
        </authorList>
    </citation>
    <scope>NUCLEOTIDE SEQUENCE [LARGE SCALE GENOMIC DNA]</scope>
</reference>
<protein>
    <recommendedName>
        <fullName evidence="4 5">Large ribosomal subunit protein uL4</fullName>
    </recommendedName>
</protein>
<evidence type="ECO:0000256" key="3">
    <source>
        <dbReference type="ARBA" id="ARBA00023274"/>
    </source>
</evidence>
<evidence type="ECO:0000256" key="1">
    <source>
        <dbReference type="ARBA" id="ARBA00010528"/>
    </source>
</evidence>
<dbReference type="PANTHER" id="PTHR10746">
    <property type="entry name" value="50S RIBOSOMAL PROTEIN L4"/>
    <property type="match status" value="1"/>
</dbReference>